<dbReference type="GO" id="GO:0016788">
    <property type="term" value="F:hydrolase activity, acting on ester bonds"/>
    <property type="evidence" value="ECO:0007669"/>
    <property type="project" value="InterPro"/>
</dbReference>
<sequence length="400" mass="41506">MTDKPSAAKPSVLAVIPARGGSKGVPGKNLAPVGGVPLVARAIQACTGALRVTAVVVSTDDPSIAEVARSAGAEVVLRPAAIAGDTATSEAAVLHAMDAHAAMSGTPSDVVVLVQCTSPFITSEEIDGVVAAVTEDGADTAHTVAPFHGFIWRETGEAGGGVGVNHDKATRPRRQDRPQDLLETGAAYAMRADGFRAASHRFFGRTALVRTDPARVLEIDEPADLDRARALAPLLDPRAATPTADDVDAVVLDFDGTQTDDRVLIDSDGHEAVTVHRGDGLGIAALRRAGLPVLILSTETNPVVAARARKLQVPVLHGIDRKDLALKQWCEENGITPERVLYAGNDVNDLPCFGLVGWPVAVAGAHDVVRAAARAVTTAHGGHGAIREIAAWLLGPNLAR</sequence>
<evidence type="ECO:0000256" key="9">
    <source>
        <dbReference type="ARBA" id="ARBA00022801"/>
    </source>
</evidence>
<accession>A0A1H8MPX1</accession>
<comment type="similarity">
    <text evidence="5">Belongs to the CMP-NeuNAc synthase family.</text>
</comment>
<dbReference type="PANTHER" id="PTHR21485:SF3">
    <property type="entry name" value="N-ACYLNEURAMINATE CYTIDYLYLTRANSFERASE"/>
    <property type="match status" value="1"/>
</dbReference>
<evidence type="ECO:0000256" key="4">
    <source>
        <dbReference type="ARBA" id="ARBA00005893"/>
    </source>
</evidence>
<dbReference type="Gene3D" id="3.40.50.1000">
    <property type="entry name" value="HAD superfamily/HAD-like"/>
    <property type="match status" value="1"/>
</dbReference>
<evidence type="ECO:0000256" key="1">
    <source>
        <dbReference type="ARBA" id="ARBA00001862"/>
    </source>
</evidence>
<name>A0A1H8MPX1_9ACTN</name>
<dbReference type="Gene3D" id="3.90.550.10">
    <property type="entry name" value="Spore Coat Polysaccharide Biosynthesis Protein SpsA, Chain A"/>
    <property type="match status" value="1"/>
</dbReference>
<evidence type="ECO:0000256" key="10">
    <source>
        <dbReference type="ARBA" id="ARBA00022842"/>
    </source>
</evidence>
<comment type="subunit">
    <text evidence="6">Homotetramer.</text>
</comment>
<comment type="pathway">
    <text evidence="3">Amino-sugar metabolism; N-acetylneuraminate metabolism.</text>
</comment>
<dbReference type="OrthoDB" id="9805604at2"/>
<dbReference type="InterPro" id="IPR036412">
    <property type="entry name" value="HAD-like_sf"/>
</dbReference>
<dbReference type="Pfam" id="PF02348">
    <property type="entry name" value="CTP_transf_3"/>
    <property type="match status" value="1"/>
</dbReference>
<dbReference type="InterPro" id="IPR023214">
    <property type="entry name" value="HAD_sf"/>
</dbReference>
<evidence type="ECO:0000313" key="12">
    <source>
        <dbReference type="Proteomes" id="UP000181951"/>
    </source>
</evidence>
<dbReference type="GO" id="GO:0046872">
    <property type="term" value="F:metal ion binding"/>
    <property type="evidence" value="ECO:0007669"/>
    <property type="project" value="UniProtKB-KW"/>
</dbReference>
<evidence type="ECO:0000256" key="5">
    <source>
        <dbReference type="ARBA" id="ARBA00010726"/>
    </source>
</evidence>
<dbReference type="EC" id="2.7.7.43" evidence="7"/>
<comment type="cofactor">
    <cofactor evidence="2">
        <name>Mg(2+)</name>
        <dbReference type="ChEBI" id="CHEBI:18420"/>
    </cofactor>
</comment>
<evidence type="ECO:0000256" key="8">
    <source>
        <dbReference type="ARBA" id="ARBA00022723"/>
    </source>
</evidence>
<comment type="similarity">
    <text evidence="4">Belongs to the KdsC family.</text>
</comment>
<comment type="catalytic activity">
    <reaction evidence="1">
        <text>an N-acylneuraminate + CTP = a CMP-N-acyl-beta-neuraminate + diphosphate</text>
        <dbReference type="Rhea" id="RHEA:11344"/>
        <dbReference type="ChEBI" id="CHEBI:33019"/>
        <dbReference type="ChEBI" id="CHEBI:37563"/>
        <dbReference type="ChEBI" id="CHEBI:60073"/>
        <dbReference type="ChEBI" id="CHEBI:68671"/>
        <dbReference type="EC" id="2.7.7.43"/>
    </reaction>
</comment>
<dbReference type="Pfam" id="PF08282">
    <property type="entry name" value="Hydrolase_3"/>
    <property type="match status" value="1"/>
</dbReference>
<dbReference type="SFLD" id="SFLDS00003">
    <property type="entry name" value="Haloacid_Dehalogenase"/>
    <property type="match status" value="1"/>
</dbReference>
<dbReference type="SUPFAM" id="SSF53448">
    <property type="entry name" value="Nucleotide-diphospho-sugar transferases"/>
    <property type="match status" value="1"/>
</dbReference>
<evidence type="ECO:0000256" key="3">
    <source>
        <dbReference type="ARBA" id="ARBA00005141"/>
    </source>
</evidence>
<evidence type="ECO:0000256" key="2">
    <source>
        <dbReference type="ARBA" id="ARBA00001946"/>
    </source>
</evidence>
<dbReference type="InterPro" id="IPR029044">
    <property type="entry name" value="Nucleotide-diphossugar_trans"/>
</dbReference>
<dbReference type="InterPro" id="IPR003329">
    <property type="entry name" value="Cytidylyl_trans"/>
</dbReference>
<dbReference type="SFLD" id="SFLDG01136">
    <property type="entry name" value="C1.6:_Phosphoserine_Phosphatas"/>
    <property type="match status" value="1"/>
</dbReference>
<evidence type="ECO:0000256" key="6">
    <source>
        <dbReference type="ARBA" id="ARBA00011881"/>
    </source>
</evidence>
<dbReference type="UniPathway" id="UPA00628"/>
<reference evidence="11 12" key="1">
    <citation type="submission" date="2016-10" db="EMBL/GenBank/DDBJ databases">
        <authorList>
            <person name="de Groot N.N."/>
        </authorList>
    </citation>
    <scope>NUCLEOTIDE SEQUENCE [LARGE SCALE GENOMIC DNA]</scope>
    <source>
        <strain evidence="11 12">CGMCC 4.2026</strain>
    </source>
</reference>
<organism evidence="11 12">
    <name type="scientific">Actinacidiphila rubida</name>
    <dbReference type="NCBI Taxonomy" id="310780"/>
    <lineage>
        <taxon>Bacteria</taxon>
        <taxon>Bacillati</taxon>
        <taxon>Actinomycetota</taxon>
        <taxon>Actinomycetes</taxon>
        <taxon>Kitasatosporales</taxon>
        <taxon>Streptomycetaceae</taxon>
        <taxon>Actinacidiphila</taxon>
    </lineage>
</organism>
<dbReference type="CDD" id="cd02513">
    <property type="entry name" value="CMP-NeuAc_Synthase"/>
    <property type="match status" value="1"/>
</dbReference>
<protein>
    <recommendedName>
        <fullName evidence="7">N-acylneuraminate cytidylyltransferase</fullName>
        <ecNumber evidence="7">2.7.7.43</ecNumber>
    </recommendedName>
</protein>
<dbReference type="RefSeq" id="WP_075017270.1">
    <property type="nucleotide sequence ID" value="NZ_FODD01000019.1"/>
</dbReference>
<dbReference type="GO" id="GO:0006054">
    <property type="term" value="P:N-acetylneuraminate metabolic process"/>
    <property type="evidence" value="ECO:0007669"/>
    <property type="project" value="UniProtKB-UniPathway"/>
</dbReference>
<dbReference type="GO" id="GO:0008781">
    <property type="term" value="F:N-acylneuraminate cytidylyltransferase activity"/>
    <property type="evidence" value="ECO:0007669"/>
    <property type="project" value="UniProtKB-EC"/>
</dbReference>
<dbReference type="SUPFAM" id="SSF56784">
    <property type="entry name" value="HAD-like"/>
    <property type="match status" value="1"/>
</dbReference>
<dbReference type="PANTHER" id="PTHR21485">
    <property type="entry name" value="HAD SUPERFAMILY MEMBERS CMAS AND KDSC"/>
    <property type="match status" value="1"/>
</dbReference>
<dbReference type="Proteomes" id="UP000181951">
    <property type="component" value="Unassembled WGS sequence"/>
</dbReference>
<dbReference type="InterPro" id="IPR010023">
    <property type="entry name" value="KdsC_fam"/>
</dbReference>
<evidence type="ECO:0000313" key="11">
    <source>
        <dbReference type="EMBL" id="SEO19274.1"/>
    </source>
</evidence>
<evidence type="ECO:0000256" key="7">
    <source>
        <dbReference type="ARBA" id="ARBA00012491"/>
    </source>
</evidence>
<dbReference type="STRING" id="310780.SAMN05216267_1019121"/>
<dbReference type="InterPro" id="IPR050793">
    <property type="entry name" value="CMP-NeuNAc_synthase"/>
</dbReference>
<keyword evidence="8" id="KW-0479">Metal-binding</keyword>
<keyword evidence="9" id="KW-0378">Hydrolase</keyword>
<gene>
    <name evidence="11" type="ORF">SAMN05216267_1019121</name>
</gene>
<dbReference type="AlphaFoldDB" id="A0A1H8MPX1"/>
<dbReference type="EMBL" id="FODD01000019">
    <property type="protein sequence ID" value="SEO19274.1"/>
    <property type="molecule type" value="Genomic_DNA"/>
</dbReference>
<dbReference type="SFLD" id="SFLDG01138">
    <property type="entry name" value="C1.6.2:_Deoxy-d-mannose-octulo"/>
    <property type="match status" value="1"/>
</dbReference>
<keyword evidence="12" id="KW-1185">Reference proteome</keyword>
<keyword evidence="10" id="KW-0460">Magnesium</keyword>
<proteinExistence type="inferred from homology"/>